<evidence type="ECO:0000256" key="1">
    <source>
        <dbReference type="SAM" id="Phobius"/>
    </source>
</evidence>
<feature type="transmembrane region" description="Helical" evidence="1">
    <location>
        <begin position="35"/>
        <end position="53"/>
    </location>
</feature>
<reference evidence="2 3" key="1">
    <citation type="submission" date="2019-04" db="EMBL/GenBank/DDBJ databases">
        <title>Comparative genomics and transcriptomics to analyze fruiting body development in filamentous ascomycetes.</title>
        <authorList>
            <consortium name="DOE Joint Genome Institute"/>
            <person name="Lutkenhaus R."/>
            <person name="Traeger S."/>
            <person name="Breuer J."/>
            <person name="Kuo A."/>
            <person name="Lipzen A."/>
            <person name="Pangilinan J."/>
            <person name="Dilworth D."/>
            <person name="Sandor L."/>
            <person name="Poggeler S."/>
            <person name="Barry K."/>
            <person name="Grigoriev I.V."/>
            <person name="Nowrousian M."/>
        </authorList>
    </citation>
    <scope>NUCLEOTIDE SEQUENCE [LARGE SCALE GENOMIC DNA]</scope>
    <source>
        <strain evidence="2 3">CBS 389.68</strain>
    </source>
</reference>
<dbReference type="Proteomes" id="UP000298138">
    <property type="component" value="Unassembled WGS sequence"/>
</dbReference>
<organism evidence="2 3">
    <name type="scientific">Ascodesmis nigricans</name>
    <dbReference type="NCBI Taxonomy" id="341454"/>
    <lineage>
        <taxon>Eukaryota</taxon>
        <taxon>Fungi</taxon>
        <taxon>Dikarya</taxon>
        <taxon>Ascomycota</taxon>
        <taxon>Pezizomycotina</taxon>
        <taxon>Pezizomycetes</taxon>
        <taxon>Pezizales</taxon>
        <taxon>Ascodesmidaceae</taxon>
        <taxon>Ascodesmis</taxon>
    </lineage>
</organism>
<keyword evidence="1" id="KW-0812">Transmembrane</keyword>
<evidence type="ECO:0000313" key="3">
    <source>
        <dbReference type="Proteomes" id="UP000298138"/>
    </source>
</evidence>
<name>A0A4S2MIC0_9PEZI</name>
<dbReference type="InParanoid" id="A0A4S2MIC0"/>
<dbReference type="EMBL" id="ML220170">
    <property type="protein sequence ID" value="TGZ76640.1"/>
    <property type="molecule type" value="Genomic_DNA"/>
</dbReference>
<accession>A0A4S2MIC0</accession>
<keyword evidence="1" id="KW-1133">Transmembrane helix</keyword>
<keyword evidence="3" id="KW-1185">Reference proteome</keyword>
<proteinExistence type="predicted"/>
<gene>
    <name evidence="2" type="ORF">EX30DRAFT_344715</name>
</gene>
<protein>
    <submittedName>
        <fullName evidence="2">Uncharacterized protein</fullName>
    </submittedName>
</protein>
<sequence length="72" mass="7833">MDWSERSQDRSRRDAAGVNSLTDDTQKIRDALGRLAKLTTVVVVVVVVVVVAMNHSVGDCVELLNTYTGMGL</sequence>
<dbReference type="AlphaFoldDB" id="A0A4S2MIC0"/>
<keyword evidence="1" id="KW-0472">Membrane</keyword>
<evidence type="ECO:0000313" key="2">
    <source>
        <dbReference type="EMBL" id="TGZ76640.1"/>
    </source>
</evidence>